<proteinExistence type="predicted"/>
<sequence>MGLRKKSDRRNEGKRTKNNREERDIGRNTNAEITVVGDEPDGLLFCANIKSTYAFAIYRKTNAYRSRELFNFEFVGITDTKITSIFVQLPFDIRSNAENRRFNHVLEGFLYSSVDLMMN</sequence>
<dbReference type="EMBL" id="JAACXV010012825">
    <property type="protein sequence ID" value="KAF7274427.1"/>
    <property type="molecule type" value="Genomic_DNA"/>
</dbReference>
<name>A0A834I4F8_RHYFE</name>
<organism evidence="2 3">
    <name type="scientific">Rhynchophorus ferrugineus</name>
    <name type="common">Red palm weevil</name>
    <name type="synonym">Curculio ferrugineus</name>
    <dbReference type="NCBI Taxonomy" id="354439"/>
    <lineage>
        <taxon>Eukaryota</taxon>
        <taxon>Metazoa</taxon>
        <taxon>Ecdysozoa</taxon>
        <taxon>Arthropoda</taxon>
        <taxon>Hexapoda</taxon>
        <taxon>Insecta</taxon>
        <taxon>Pterygota</taxon>
        <taxon>Neoptera</taxon>
        <taxon>Endopterygota</taxon>
        <taxon>Coleoptera</taxon>
        <taxon>Polyphaga</taxon>
        <taxon>Cucujiformia</taxon>
        <taxon>Curculionidae</taxon>
        <taxon>Dryophthorinae</taxon>
        <taxon>Rhynchophorus</taxon>
    </lineage>
</organism>
<evidence type="ECO:0000313" key="3">
    <source>
        <dbReference type="Proteomes" id="UP000625711"/>
    </source>
</evidence>
<protein>
    <submittedName>
        <fullName evidence="2">Uncharacterized protein</fullName>
    </submittedName>
</protein>
<keyword evidence="3" id="KW-1185">Reference proteome</keyword>
<gene>
    <name evidence="2" type="ORF">GWI33_012915</name>
</gene>
<evidence type="ECO:0000256" key="1">
    <source>
        <dbReference type="SAM" id="MobiDB-lite"/>
    </source>
</evidence>
<accession>A0A834I4F8</accession>
<dbReference type="AlphaFoldDB" id="A0A834I4F8"/>
<reference evidence="2" key="1">
    <citation type="submission" date="2020-08" db="EMBL/GenBank/DDBJ databases">
        <title>Genome sequencing and assembly of the red palm weevil Rhynchophorus ferrugineus.</title>
        <authorList>
            <person name="Dias G.B."/>
            <person name="Bergman C.M."/>
            <person name="Manee M."/>
        </authorList>
    </citation>
    <scope>NUCLEOTIDE SEQUENCE</scope>
    <source>
        <strain evidence="2">AA-2017</strain>
        <tissue evidence="2">Whole larva</tissue>
    </source>
</reference>
<feature type="region of interest" description="Disordered" evidence="1">
    <location>
        <begin position="1"/>
        <end position="27"/>
    </location>
</feature>
<evidence type="ECO:0000313" key="2">
    <source>
        <dbReference type="EMBL" id="KAF7274427.1"/>
    </source>
</evidence>
<dbReference type="Proteomes" id="UP000625711">
    <property type="component" value="Unassembled WGS sequence"/>
</dbReference>
<comment type="caution">
    <text evidence="2">The sequence shown here is derived from an EMBL/GenBank/DDBJ whole genome shotgun (WGS) entry which is preliminary data.</text>
</comment>
<feature type="compositionally biased region" description="Basic and acidic residues" evidence="1">
    <location>
        <begin position="9"/>
        <end position="26"/>
    </location>
</feature>